<feature type="domain" description="Pectinesterase inhibitor" evidence="5">
    <location>
        <begin position="26"/>
        <end position="184"/>
    </location>
</feature>
<dbReference type="Gene3D" id="1.20.140.40">
    <property type="entry name" value="Invertase/pectin methylesterase inhibitor family protein"/>
    <property type="match status" value="1"/>
</dbReference>
<evidence type="ECO:0000256" key="4">
    <source>
        <dbReference type="SAM" id="SignalP"/>
    </source>
</evidence>
<dbReference type="InterPro" id="IPR035513">
    <property type="entry name" value="Invertase/methylesterase_inhib"/>
</dbReference>
<feature type="signal peptide" evidence="4">
    <location>
        <begin position="1"/>
        <end position="27"/>
    </location>
</feature>
<evidence type="ECO:0000256" key="1">
    <source>
        <dbReference type="ARBA" id="ARBA00022729"/>
    </source>
</evidence>
<evidence type="ECO:0000313" key="6">
    <source>
        <dbReference type="Proteomes" id="UP000504609"/>
    </source>
</evidence>
<dbReference type="KEGG" id="cmos:111431821"/>
<dbReference type="GeneID" id="111431821"/>
<dbReference type="PANTHER" id="PTHR35357:SF17">
    <property type="entry name" value="PECTINESTERASE INHIBITOR 12"/>
    <property type="match status" value="1"/>
</dbReference>
<dbReference type="InterPro" id="IPR006501">
    <property type="entry name" value="Pectinesterase_inhib_dom"/>
</dbReference>
<name>A0A6J1E955_CUCMO</name>
<dbReference type="AlphaFoldDB" id="A0A6J1E955"/>
<keyword evidence="1 4" id="KW-0732">Signal</keyword>
<comment type="similarity">
    <text evidence="3">Belongs to the PMEI family.</text>
</comment>
<proteinExistence type="inferred from homology"/>
<reference evidence="7" key="1">
    <citation type="submission" date="2025-08" db="UniProtKB">
        <authorList>
            <consortium name="RefSeq"/>
        </authorList>
    </citation>
    <scope>IDENTIFICATION</scope>
    <source>
        <tissue evidence="7">Young leaves</tissue>
    </source>
</reference>
<evidence type="ECO:0000259" key="5">
    <source>
        <dbReference type="SMART" id="SM00856"/>
    </source>
</evidence>
<evidence type="ECO:0000256" key="3">
    <source>
        <dbReference type="ARBA" id="ARBA00038471"/>
    </source>
</evidence>
<gene>
    <name evidence="7" type="primary">LOC111431821</name>
</gene>
<sequence length="189" mass="20950">MSCNYTHRFIALASSLFVALYLTSTVANDVVARTCEISAAKDPNVHLDFCLRSLAAAPASDTADLYELGAISIELIGRNATSTRRYIERLLKKKKKKKNPSPDSYLRPPLNDCRELYSDVRVTVRDAAADYASKRYEEVNVKLSSIMDAVTTCEDGFKEMDGGVSPLTKRNDDAFELTAIALCILNMRP</sequence>
<dbReference type="Proteomes" id="UP000504609">
    <property type="component" value="Unplaced"/>
</dbReference>
<accession>A0A6J1E955</accession>
<dbReference type="InterPro" id="IPR034088">
    <property type="entry name" value="Pla_a_1-like"/>
</dbReference>
<evidence type="ECO:0000256" key="2">
    <source>
        <dbReference type="ARBA" id="ARBA00023157"/>
    </source>
</evidence>
<protein>
    <submittedName>
        <fullName evidence="7">Invertase inhibitor</fullName>
    </submittedName>
</protein>
<dbReference type="GO" id="GO:0005576">
    <property type="term" value="C:extracellular region"/>
    <property type="evidence" value="ECO:0007669"/>
    <property type="project" value="UniProtKB-ARBA"/>
</dbReference>
<dbReference type="SMART" id="SM00856">
    <property type="entry name" value="PMEI"/>
    <property type="match status" value="1"/>
</dbReference>
<keyword evidence="6" id="KW-1185">Reference proteome</keyword>
<evidence type="ECO:0000313" key="7">
    <source>
        <dbReference type="RefSeq" id="XP_022924291.1"/>
    </source>
</evidence>
<dbReference type="CDD" id="cd15795">
    <property type="entry name" value="PMEI-Pla_a_1_like"/>
    <property type="match status" value="1"/>
</dbReference>
<dbReference type="GO" id="GO:0004857">
    <property type="term" value="F:enzyme inhibitor activity"/>
    <property type="evidence" value="ECO:0007669"/>
    <property type="project" value="InterPro"/>
</dbReference>
<keyword evidence="2" id="KW-1015">Disulfide bond</keyword>
<dbReference type="PANTHER" id="PTHR35357">
    <property type="entry name" value="OS02G0537100 PROTEIN"/>
    <property type="match status" value="1"/>
</dbReference>
<feature type="chain" id="PRO_5026915892" evidence="4">
    <location>
        <begin position="28"/>
        <end position="189"/>
    </location>
</feature>
<dbReference type="Pfam" id="PF04043">
    <property type="entry name" value="PMEI"/>
    <property type="match status" value="1"/>
</dbReference>
<dbReference type="FunFam" id="1.20.140.40:FF:000002">
    <property type="entry name" value="Putative invertase inhibitor"/>
    <property type="match status" value="1"/>
</dbReference>
<organism evidence="6 7">
    <name type="scientific">Cucurbita moschata</name>
    <name type="common">Winter crookneck squash</name>
    <name type="synonym">Cucurbita pepo var. moschata</name>
    <dbReference type="NCBI Taxonomy" id="3662"/>
    <lineage>
        <taxon>Eukaryota</taxon>
        <taxon>Viridiplantae</taxon>
        <taxon>Streptophyta</taxon>
        <taxon>Embryophyta</taxon>
        <taxon>Tracheophyta</taxon>
        <taxon>Spermatophyta</taxon>
        <taxon>Magnoliopsida</taxon>
        <taxon>eudicotyledons</taxon>
        <taxon>Gunneridae</taxon>
        <taxon>Pentapetalae</taxon>
        <taxon>rosids</taxon>
        <taxon>fabids</taxon>
        <taxon>Cucurbitales</taxon>
        <taxon>Cucurbitaceae</taxon>
        <taxon>Cucurbiteae</taxon>
        <taxon>Cucurbita</taxon>
    </lineage>
</organism>
<dbReference type="NCBIfam" id="TIGR01614">
    <property type="entry name" value="PME_inhib"/>
    <property type="match status" value="1"/>
</dbReference>
<dbReference type="RefSeq" id="XP_022924291.1">
    <property type="nucleotide sequence ID" value="XM_023068523.1"/>
</dbReference>
<dbReference type="SUPFAM" id="SSF101148">
    <property type="entry name" value="Plant invertase/pectin methylesterase inhibitor"/>
    <property type="match status" value="1"/>
</dbReference>